<sequence>MEGDVKYGDAQYKWLGEALSLISKWDQTRANKFQTVTKAMIGNLQRQMCYGIVLTTIREAIASLESTLPQDAGQVFGPGAVYDFFKDLNKILGKATRTVFIVDPYMDDAIFDRYLSGNISSSIAVQLLVSEHAKVKEAAAAFSTQHNVKISIRQSKTIHDRVIFIDSKQCWVFGTSIKDAAVKNPTYLDPISADIVPKTLKIYEELWEKAEPII</sequence>
<dbReference type="Proteomes" id="UP000243679">
    <property type="component" value="Chromosome"/>
</dbReference>
<evidence type="ECO:0000313" key="1">
    <source>
        <dbReference type="EMBL" id="BAW79850.1"/>
    </source>
</evidence>
<dbReference type="OrthoDB" id="7572623at2"/>
<dbReference type="AlphaFoldDB" id="A0A1Q2SL57"/>
<name>A0A1Q2SL57_9GAMM</name>
<organism evidence="1 2">
    <name type="scientific">Candidatus Nitrosoglobus terrae</name>
    <dbReference type="NCBI Taxonomy" id="1630141"/>
    <lineage>
        <taxon>Bacteria</taxon>
        <taxon>Pseudomonadati</taxon>
        <taxon>Pseudomonadota</taxon>
        <taxon>Gammaproteobacteria</taxon>
        <taxon>Chromatiales</taxon>
        <taxon>Chromatiaceae</taxon>
        <taxon>Candidatus Nitrosoglobus</taxon>
    </lineage>
</organism>
<dbReference type="EMBL" id="AP014836">
    <property type="protein sequence ID" value="BAW79850.1"/>
    <property type="molecule type" value="Genomic_DNA"/>
</dbReference>
<reference evidence="1 2" key="1">
    <citation type="journal article" date="2017" name="ISME J.">
        <title>An acid-tolerant ammonia-oxidizing ?-proteobacterium from soil.</title>
        <authorList>
            <person name="Hayatsu M."/>
            <person name="Tago K."/>
            <person name="Uchiyama I."/>
            <person name="Toyoda A."/>
            <person name="Wang Y."/>
            <person name="Shimomura Y."/>
            <person name="Okubo T."/>
            <person name="Kurisu F."/>
            <person name="Hirono Y."/>
            <person name="Nonaka K."/>
            <person name="Akiyama H."/>
            <person name="Itoh T."/>
            <person name="Takami H."/>
        </authorList>
    </citation>
    <scope>NUCLEOTIDE SEQUENCE [LARGE SCALE GENOMIC DNA]</scope>
    <source>
        <strain evidence="1 2">TAO100</strain>
    </source>
</reference>
<protein>
    <submittedName>
        <fullName evidence="1">Hypothetical conserved protein</fullName>
    </submittedName>
</protein>
<accession>A0A1Q2SL57</accession>
<proteinExistence type="predicted"/>
<dbReference type="KEGG" id="ntt:TAO_0480"/>
<evidence type="ECO:0000313" key="2">
    <source>
        <dbReference type="Proteomes" id="UP000243679"/>
    </source>
</evidence>
<gene>
    <name evidence="1" type="ORF">TAO_0480</name>
</gene>
<keyword evidence="2" id="KW-1185">Reference proteome</keyword>
<dbReference type="SUPFAM" id="SSF56024">
    <property type="entry name" value="Phospholipase D/nuclease"/>
    <property type="match status" value="1"/>
</dbReference>